<evidence type="ECO:0000256" key="1">
    <source>
        <dbReference type="SAM" id="MobiDB-lite"/>
    </source>
</evidence>
<dbReference type="EMBL" id="JANPWB010000006">
    <property type="protein sequence ID" value="KAJ1177384.1"/>
    <property type="molecule type" value="Genomic_DNA"/>
</dbReference>
<gene>
    <name evidence="3" type="ORF">NDU88_002642</name>
</gene>
<protein>
    <recommendedName>
        <fullName evidence="5">Secreted protein</fullName>
    </recommendedName>
</protein>
<name>A0AAV7TN72_PLEWA</name>
<evidence type="ECO:0000256" key="2">
    <source>
        <dbReference type="SAM" id="SignalP"/>
    </source>
</evidence>
<accession>A0AAV7TN72</accession>
<feature type="chain" id="PRO_5043698100" description="Secreted protein" evidence="2">
    <location>
        <begin position="21"/>
        <end position="66"/>
    </location>
</feature>
<keyword evidence="2" id="KW-0732">Signal</keyword>
<reference evidence="3" key="1">
    <citation type="journal article" date="2022" name="bioRxiv">
        <title>Sequencing and chromosome-scale assembly of the giantPleurodeles waltlgenome.</title>
        <authorList>
            <person name="Brown T."/>
            <person name="Elewa A."/>
            <person name="Iarovenko S."/>
            <person name="Subramanian E."/>
            <person name="Araus A.J."/>
            <person name="Petzold A."/>
            <person name="Susuki M."/>
            <person name="Suzuki K.-i.T."/>
            <person name="Hayashi T."/>
            <person name="Toyoda A."/>
            <person name="Oliveira C."/>
            <person name="Osipova E."/>
            <person name="Leigh N.D."/>
            <person name="Simon A."/>
            <person name="Yun M.H."/>
        </authorList>
    </citation>
    <scope>NUCLEOTIDE SEQUENCE</scope>
    <source>
        <strain evidence="3">20211129_DDA</strain>
        <tissue evidence="3">Liver</tissue>
    </source>
</reference>
<feature type="region of interest" description="Disordered" evidence="1">
    <location>
        <begin position="41"/>
        <end position="66"/>
    </location>
</feature>
<comment type="caution">
    <text evidence="3">The sequence shown here is derived from an EMBL/GenBank/DDBJ whole genome shotgun (WGS) entry which is preliminary data.</text>
</comment>
<sequence length="66" mass="7098">MAPGCLAVAVCCYEVTILAAVSLDGGYRADNEGIKREKVISSFNTRPDTPEESGSALRVPGRYRVH</sequence>
<evidence type="ECO:0000313" key="4">
    <source>
        <dbReference type="Proteomes" id="UP001066276"/>
    </source>
</evidence>
<dbReference type="AlphaFoldDB" id="A0AAV7TN72"/>
<evidence type="ECO:0000313" key="3">
    <source>
        <dbReference type="EMBL" id="KAJ1177384.1"/>
    </source>
</evidence>
<feature type="signal peptide" evidence="2">
    <location>
        <begin position="1"/>
        <end position="20"/>
    </location>
</feature>
<keyword evidence="4" id="KW-1185">Reference proteome</keyword>
<proteinExistence type="predicted"/>
<dbReference type="Proteomes" id="UP001066276">
    <property type="component" value="Chromosome 3_2"/>
</dbReference>
<organism evidence="3 4">
    <name type="scientific">Pleurodeles waltl</name>
    <name type="common">Iberian ribbed newt</name>
    <dbReference type="NCBI Taxonomy" id="8319"/>
    <lineage>
        <taxon>Eukaryota</taxon>
        <taxon>Metazoa</taxon>
        <taxon>Chordata</taxon>
        <taxon>Craniata</taxon>
        <taxon>Vertebrata</taxon>
        <taxon>Euteleostomi</taxon>
        <taxon>Amphibia</taxon>
        <taxon>Batrachia</taxon>
        <taxon>Caudata</taxon>
        <taxon>Salamandroidea</taxon>
        <taxon>Salamandridae</taxon>
        <taxon>Pleurodelinae</taxon>
        <taxon>Pleurodeles</taxon>
    </lineage>
</organism>
<evidence type="ECO:0008006" key="5">
    <source>
        <dbReference type="Google" id="ProtNLM"/>
    </source>
</evidence>